<proteinExistence type="predicted"/>
<accession>A0ABD0VEQ0</accession>
<keyword evidence="2" id="KW-1185">Reference proteome</keyword>
<dbReference type="Proteomes" id="UP001552299">
    <property type="component" value="Unassembled WGS sequence"/>
</dbReference>
<comment type="caution">
    <text evidence="1">The sequence shown here is derived from an EMBL/GenBank/DDBJ whole genome shotgun (WGS) entry which is preliminary data.</text>
</comment>
<organism evidence="1 2">
    <name type="scientific">Dendrobium thyrsiflorum</name>
    <name type="common">Pinecone-like raceme dendrobium</name>
    <name type="synonym">Orchid</name>
    <dbReference type="NCBI Taxonomy" id="117978"/>
    <lineage>
        <taxon>Eukaryota</taxon>
        <taxon>Viridiplantae</taxon>
        <taxon>Streptophyta</taxon>
        <taxon>Embryophyta</taxon>
        <taxon>Tracheophyta</taxon>
        <taxon>Spermatophyta</taxon>
        <taxon>Magnoliopsida</taxon>
        <taxon>Liliopsida</taxon>
        <taxon>Asparagales</taxon>
        <taxon>Orchidaceae</taxon>
        <taxon>Epidendroideae</taxon>
        <taxon>Malaxideae</taxon>
        <taxon>Dendrobiinae</taxon>
        <taxon>Dendrobium</taxon>
    </lineage>
</organism>
<evidence type="ECO:0000313" key="1">
    <source>
        <dbReference type="EMBL" id="KAL0923504.1"/>
    </source>
</evidence>
<name>A0ABD0VEQ0_DENTH</name>
<sequence length="81" mass="9704">MHFYAWFWYHHFYRPLSANFYIGSWLGNHWVFKLCAGRFHPPTLIHGDFLDAVPIHIHPLSTLIEHSLPWIDSLEICYPLL</sequence>
<evidence type="ECO:0000313" key="2">
    <source>
        <dbReference type="Proteomes" id="UP001552299"/>
    </source>
</evidence>
<dbReference type="EMBL" id="JANQDX010000006">
    <property type="protein sequence ID" value="KAL0923504.1"/>
    <property type="molecule type" value="Genomic_DNA"/>
</dbReference>
<gene>
    <name evidence="1" type="ORF">M5K25_007563</name>
</gene>
<protein>
    <submittedName>
        <fullName evidence="1">Uncharacterized protein</fullName>
    </submittedName>
</protein>
<dbReference type="AlphaFoldDB" id="A0ABD0VEQ0"/>
<reference evidence="1 2" key="1">
    <citation type="journal article" date="2024" name="Plant Biotechnol. J.">
        <title>Dendrobium thyrsiflorum genome and its molecular insights into genes involved in important horticultural traits.</title>
        <authorList>
            <person name="Chen B."/>
            <person name="Wang J.Y."/>
            <person name="Zheng P.J."/>
            <person name="Li K.L."/>
            <person name="Liang Y.M."/>
            <person name="Chen X.F."/>
            <person name="Zhang C."/>
            <person name="Zhao X."/>
            <person name="He X."/>
            <person name="Zhang G.Q."/>
            <person name="Liu Z.J."/>
            <person name="Xu Q."/>
        </authorList>
    </citation>
    <scope>NUCLEOTIDE SEQUENCE [LARGE SCALE GENOMIC DNA]</scope>
    <source>
        <strain evidence="1">GZMU011</strain>
    </source>
</reference>